<accession>A0A124DY01</accession>
<reference evidence="1 2" key="1">
    <citation type="journal article" date="2016" name="Genome Announc.">
        <title>Draft Genome Sequence of Paenibacillus amylolyticus Heshi-A3, Isolated from Fermented Rice Bran in a Japanese Fermented Seafood Dish.</title>
        <authorList>
            <person name="Akuzawa S."/>
            <person name="Nagaoka J."/>
            <person name="Kanekatsu M."/>
            <person name="Kubota E."/>
            <person name="Ohtake R."/>
            <person name="Suzuki T."/>
            <person name="Kanesaki Y."/>
        </authorList>
    </citation>
    <scope>NUCLEOTIDE SEQUENCE [LARGE SCALE GENOMIC DNA]</scope>
    <source>
        <strain evidence="1 2">Heshi-A3</strain>
    </source>
</reference>
<dbReference type="AlphaFoldDB" id="A0A124DY01"/>
<evidence type="ECO:0008006" key="3">
    <source>
        <dbReference type="Google" id="ProtNLM"/>
    </source>
</evidence>
<name>A0A124DY01_PAEAM</name>
<dbReference type="Proteomes" id="UP000069697">
    <property type="component" value="Unassembled WGS sequence"/>
</dbReference>
<comment type="caution">
    <text evidence="1">The sequence shown here is derived from an EMBL/GenBank/DDBJ whole genome shotgun (WGS) entry which is preliminary data.</text>
</comment>
<evidence type="ECO:0000313" key="1">
    <source>
        <dbReference type="EMBL" id="GAS82700.1"/>
    </source>
</evidence>
<dbReference type="EMBL" id="BCNV01000001">
    <property type="protein sequence ID" value="GAS82700.1"/>
    <property type="molecule type" value="Genomic_DNA"/>
</dbReference>
<proteinExistence type="predicted"/>
<dbReference type="RefSeq" id="WP_082762800.1">
    <property type="nucleotide sequence ID" value="NZ_BCNV01000001.1"/>
</dbReference>
<reference evidence="2" key="2">
    <citation type="submission" date="2016-01" db="EMBL/GenBank/DDBJ databases">
        <title>Draft Genome Sequence of Paenibacillus amylolyticus Heshi-A3 that Was Isolated from Fermented Rice Bran with Aging Salted Mackerel, Which Was Named Heshiko as Traditional Fermented Seafood in Japan.</title>
        <authorList>
            <person name="Akuzawa S."/>
            <person name="Nakagawa J."/>
            <person name="Kanekatsu T."/>
            <person name="Kubota E."/>
            <person name="Ohtake R."/>
            <person name="Suzuki T."/>
            <person name="Kanesaki Y."/>
        </authorList>
    </citation>
    <scope>NUCLEOTIDE SEQUENCE [LARGE SCALE GENOMIC DNA]</scope>
    <source>
        <strain evidence="2">Heshi-A3</strain>
    </source>
</reference>
<evidence type="ECO:0000313" key="2">
    <source>
        <dbReference type="Proteomes" id="UP000069697"/>
    </source>
</evidence>
<protein>
    <recommendedName>
        <fullName evidence="3">DUF3939 domain-containing protein</fullName>
    </recommendedName>
</protein>
<gene>
    <name evidence="1" type="ORF">PAHA3_2774</name>
</gene>
<organism evidence="1 2">
    <name type="scientific">Paenibacillus amylolyticus</name>
    <dbReference type="NCBI Taxonomy" id="1451"/>
    <lineage>
        <taxon>Bacteria</taxon>
        <taxon>Bacillati</taxon>
        <taxon>Bacillota</taxon>
        <taxon>Bacilli</taxon>
        <taxon>Bacillales</taxon>
        <taxon>Paenibacillaceae</taxon>
        <taxon>Paenibacillus</taxon>
    </lineage>
</organism>
<sequence>MIRNKPNCVEGSGRQRHMHQMGGLLLFLLFAFTASGCMYPSQSNSDPKIAYRESVSRIQSAIETFQQDEGILPIINADMTTPKYEKFRVDLPKLKQLGYLDEIPGTAFESGGSAYFLIQDEEVNPTVKVMDLLTVQKVNDVQRMVNQYKSVHDNKLPSGEELYPGLYAVDMEQAAQAGTPSITLNSVYSGQAIPFMMDDEGKVYVDYAFDIMQAVEKSDVSPAENDDVRDLLLEHSYFVPVKSVPYAWKNNAPVALPIK</sequence>